<feature type="region of interest" description="Disordered" evidence="3">
    <location>
        <begin position="43"/>
        <end position="82"/>
    </location>
</feature>
<dbReference type="InterPro" id="IPR000504">
    <property type="entry name" value="RRM_dom"/>
</dbReference>
<evidence type="ECO:0000259" key="4">
    <source>
        <dbReference type="PROSITE" id="PS50102"/>
    </source>
</evidence>
<accession>A0A4S4CXL9</accession>
<dbReference type="EMBL" id="SDRB02013661">
    <property type="protein sequence ID" value="THF94428.1"/>
    <property type="molecule type" value="Genomic_DNA"/>
</dbReference>
<dbReference type="Pfam" id="PF00076">
    <property type="entry name" value="RRM_1"/>
    <property type="match status" value="1"/>
</dbReference>
<sequence>MVIGLDNEIYIIFVVESCWVARNELPRILLIFFFPEAEKEERKRKEGTGGGLSEAEKEKRRRKGGEEERGGGRGGRRGLRRRGWAATTTGGWATIGDWASAIDDRLLSFSLPLPSASLPFPPLFQSFVWHNPSRTLTPPCRVLLGFILLKDNAYPSTPPSLLKSSEMVLPWSDSNVAEVSMAMLSRKLDRDNISLALPFTALTLVLLNANHALSLASSAMKQSLVSIARRASWRFYSSPSSSPSNNKLFVGGLSWSVDEKTLTDAFSSYGDVTEVRILYDKETGRSRGFGFVNFSKEDDARSAKDAMDGKAFLGRPLRISFALEKVRGTPVVVPRLSNVGEAANRNK</sequence>
<evidence type="ECO:0000256" key="3">
    <source>
        <dbReference type="SAM" id="MobiDB-lite"/>
    </source>
</evidence>
<keyword evidence="1 2" id="KW-0694">RNA-binding</keyword>
<evidence type="ECO:0000256" key="1">
    <source>
        <dbReference type="ARBA" id="ARBA00022884"/>
    </source>
</evidence>
<reference evidence="5 6" key="1">
    <citation type="journal article" date="2018" name="Proc. Natl. Acad. Sci. U.S.A.">
        <title>Draft genome sequence of Camellia sinensis var. sinensis provides insights into the evolution of the tea genome and tea quality.</title>
        <authorList>
            <person name="Wei C."/>
            <person name="Yang H."/>
            <person name="Wang S."/>
            <person name="Zhao J."/>
            <person name="Liu C."/>
            <person name="Gao L."/>
            <person name="Xia E."/>
            <person name="Lu Y."/>
            <person name="Tai Y."/>
            <person name="She G."/>
            <person name="Sun J."/>
            <person name="Cao H."/>
            <person name="Tong W."/>
            <person name="Gao Q."/>
            <person name="Li Y."/>
            <person name="Deng W."/>
            <person name="Jiang X."/>
            <person name="Wang W."/>
            <person name="Chen Q."/>
            <person name="Zhang S."/>
            <person name="Li H."/>
            <person name="Wu J."/>
            <person name="Wang P."/>
            <person name="Li P."/>
            <person name="Shi C."/>
            <person name="Zheng F."/>
            <person name="Jian J."/>
            <person name="Huang B."/>
            <person name="Shan D."/>
            <person name="Shi M."/>
            <person name="Fang C."/>
            <person name="Yue Y."/>
            <person name="Li F."/>
            <person name="Li D."/>
            <person name="Wei S."/>
            <person name="Han B."/>
            <person name="Jiang C."/>
            <person name="Yin Y."/>
            <person name="Xia T."/>
            <person name="Zhang Z."/>
            <person name="Bennetzen J.L."/>
            <person name="Zhao S."/>
            <person name="Wan X."/>
        </authorList>
    </citation>
    <scope>NUCLEOTIDE SEQUENCE [LARGE SCALE GENOMIC DNA]</scope>
    <source>
        <strain evidence="6">cv. Shuchazao</strain>
        <tissue evidence="5">Leaf</tissue>
    </source>
</reference>
<evidence type="ECO:0000313" key="5">
    <source>
        <dbReference type="EMBL" id="THF94428.1"/>
    </source>
</evidence>
<dbReference type="SUPFAM" id="SSF54928">
    <property type="entry name" value="RNA-binding domain, RBD"/>
    <property type="match status" value="1"/>
</dbReference>
<dbReference type="CDD" id="cd21608">
    <property type="entry name" value="RRM2_NsCP33_like"/>
    <property type="match status" value="1"/>
</dbReference>
<dbReference type="InterPro" id="IPR052462">
    <property type="entry name" value="SLIRP/GR-RBP-like"/>
</dbReference>
<feature type="domain" description="RRM" evidence="4">
    <location>
        <begin position="246"/>
        <end position="324"/>
    </location>
</feature>
<dbReference type="PANTHER" id="PTHR48027">
    <property type="entry name" value="HETEROGENEOUS NUCLEAR RIBONUCLEOPROTEIN 87F-RELATED"/>
    <property type="match status" value="1"/>
</dbReference>
<evidence type="ECO:0000256" key="2">
    <source>
        <dbReference type="PROSITE-ProRule" id="PRU00176"/>
    </source>
</evidence>
<keyword evidence="6" id="KW-1185">Reference proteome</keyword>
<name>A0A4S4CXL9_CAMSN</name>
<dbReference type="InterPro" id="IPR035979">
    <property type="entry name" value="RBD_domain_sf"/>
</dbReference>
<dbReference type="AlphaFoldDB" id="A0A4S4CXL9"/>
<proteinExistence type="predicted"/>
<organism evidence="5 6">
    <name type="scientific">Camellia sinensis var. sinensis</name>
    <name type="common">China tea</name>
    <dbReference type="NCBI Taxonomy" id="542762"/>
    <lineage>
        <taxon>Eukaryota</taxon>
        <taxon>Viridiplantae</taxon>
        <taxon>Streptophyta</taxon>
        <taxon>Embryophyta</taxon>
        <taxon>Tracheophyta</taxon>
        <taxon>Spermatophyta</taxon>
        <taxon>Magnoliopsida</taxon>
        <taxon>eudicotyledons</taxon>
        <taxon>Gunneridae</taxon>
        <taxon>Pentapetalae</taxon>
        <taxon>asterids</taxon>
        <taxon>Ericales</taxon>
        <taxon>Theaceae</taxon>
        <taxon>Camellia</taxon>
    </lineage>
</organism>
<dbReference type="GO" id="GO:0003723">
    <property type="term" value="F:RNA binding"/>
    <property type="evidence" value="ECO:0007669"/>
    <property type="project" value="UniProtKB-UniRule"/>
</dbReference>
<dbReference type="Proteomes" id="UP000306102">
    <property type="component" value="Unassembled WGS sequence"/>
</dbReference>
<dbReference type="InterPro" id="IPR012677">
    <property type="entry name" value="Nucleotide-bd_a/b_plait_sf"/>
</dbReference>
<evidence type="ECO:0000313" key="6">
    <source>
        <dbReference type="Proteomes" id="UP000306102"/>
    </source>
</evidence>
<comment type="caution">
    <text evidence="5">The sequence shown here is derived from an EMBL/GenBank/DDBJ whole genome shotgun (WGS) entry which is preliminary data.</text>
</comment>
<dbReference type="PROSITE" id="PS50102">
    <property type="entry name" value="RRM"/>
    <property type="match status" value="1"/>
</dbReference>
<gene>
    <name evidence="5" type="ORF">TEA_013479</name>
</gene>
<dbReference type="STRING" id="542762.A0A4S4CXL9"/>
<dbReference type="SMART" id="SM00360">
    <property type="entry name" value="RRM"/>
    <property type="match status" value="1"/>
</dbReference>
<protein>
    <recommendedName>
        <fullName evidence="4">RRM domain-containing protein</fullName>
    </recommendedName>
</protein>
<dbReference type="InterPro" id="IPR048289">
    <property type="entry name" value="RRM2_NsCP33-like"/>
</dbReference>
<dbReference type="Gene3D" id="3.30.70.330">
    <property type="match status" value="1"/>
</dbReference>
<feature type="compositionally biased region" description="Basic and acidic residues" evidence="3">
    <location>
        <begin position="54"/>
        <end position="71"/>
    </location>
</feature>